<proteinExistence type="predicted"/>
<organism evidence="3 4">
    <name type="scientific">Sphingomonas longa</name>
    <dbReference type="NCBI Taxonomy" id="2778730"/>
    <lineage>
        <taxon>Bacteria</taxon>
        <taxon>Pseudomonadati</taxon>
        <taxon>Pseudomonadota</taxon>
        <taxon>Alphaproteobacteria</taxon>
        <taxon>Sphingomonadales</taxon>
        <taxon>Sphingomonadaceae</taxon>
        <taxon>Sphingomonas</taxon>
    </lineage>
</organism>
<dbReference type="Proteomes" id="UP000763641">
    <property type="component" value="Unassembled WGS sequence"/>
</dbReference>
<accession>A0ABS2D2M1</accession>
<feature type="signal peptide" evidence="1">
    <location>
        <begin position="1"/>
        <end position="22"/>
    </location>
</feature>
<evidence type="ECO:0000256" key="1">
    <source>
        <dbReference type="SAM" id="SignalP"/>
    </source>
</evidence>
<sequence length="230" mass="23697">MMKRAAILAAMTLATVAAPAVAGTVTVGNYDSGNCYPVSCFAGESYGGGGSLYQQVYTASAFTSPTTIGSVSFFKSSGGVMDSATYDIAFYLSPNAAGSLSTNAASNRGALLSNFGSFSVSGAMPDTLTFDGSRFTYDPSLGNLLMQVSVTGLTTSVSYSSFFQADGSRLQTERLYQYANGETYTGGNALVTSFGAGAVPEPATWAMMIGGFGMVGGAMRRRKTVGVRFA</sequence>
<reference evidence="3 4" key="1">
    <citation type="submission" date="2020-12" db="EMBL/GenBank/DDBJ databases">
        <title>Sphingomonas sp.</title>
        <authorList>
            <person name="Kim M.K."/>
        </authorList>
    </citation>
    <scope>NUCLEOTIDE SEQUENCE [LARGE SCALE GENOMIC DNA]</scope>
    <source>
        <strain evidence="3 4">BT552</strain>
    </source>
</reference>
<dbReference type="RefSeq" id="WP_204193791.1">
    <property type="nucleotide sequence ID" value="NZ_JAFEMC010000001.1"/>
</dbReference>
<dbReference type="NCBIfam" id="NF035944">
    <property type="entry name" value="PEPxxWA-CTERM"/>
    <property type="match status" value="1"/>
</dbReference>
<evidence type="ECO:0000313" key="4">
    <source>
        <dbReference type="Proteomes" id="UP000763641"/>
    </source>
</evidence>
<dbReference type="InterPro" id="IPR013424">
    <property type="entry name" value="Ice-binding_C"/>
</dbReference>
<comment type="caution">
    <text evidence="3">The sequence shown here is derived from an EMBL/GenBank/DDBJ whole genome shotgun (WGS) entry which is preliminary data.</text>
</comment>
<dbReference type="Pfam" id="PF07589">
    <property type="entry name" value="PEP-CTERM"/>
    <property type="match status" value="1"/>
</dbReference>
<keyword evidence="4" id="KW-1185">Reference proteome</keyword>
<keyword evidence="1" id="KW-0732">Signal</keyword>
<evidence type="ECO:0000313" key="3">
    <source>
        <dbReference type="EMBL" id="MBM6575168.1"/>
    </source>
</evidence>
<feature type="domain" description="Ice-binding protein C-terminal" evidence="2">
    <location>
        <begin position="198"/>
        <end position="222"/>
    </location>
</feature>
<protein>
    <submittedName>
        <fullName evidence="3">PEP-CTERM sorting domain-containing protein</fullName>
    </submittedName>
</protein>
<gene>
    <name evidence="3" type="ORF">ILT43_02195</name>
</gene>
<feature type="chain" id="PRO_5046188170" evidence="1">
    <location>
        <begin position="23"/>
        <end position="230"/>
    </location>
</feature>
<dbReference type="NCBIfam" id="TIGR02595">
    <property type="entry name" value="PEP_CTERM"/>
    <property type="match status" value="1"/>
</dbReference>
<name>A0ABS2D2M1_9SPHN</name>
<evidence type="ECO:0000259" key="2">
    <source>
        <dbReference type="Pfam" id="PF07589"/>
    </source>
</evidence>
<dbReference type="EMBL" id="JAFEMC010000001">
    <property type="protein sequence ID" value="MBM6575168.1"/>
    <property type="molecule type" value="Genomic_DNA"/>
</dbReference>